<evidence type="ECO:0000313" key="1">
    <source>
        <dbReference type="EMBL" id="KAK3691592.1"/>
    </source>
</evidence>
<name>A0ACC3MI49_9PEZI</name>
<reference evidence="1" key="1">
    <citation type="submission" date="2023-07" db="EMBL/GenBank/DDBJ databases">
        <title>Black Yeasts Isolated from many extreme environments.</title>
        <authorList>
            <person name="Coleine C."/>
            <person name="Stajich J.E."/>
            <person name="Selbmann L."/>
        </authorList>
    </citation>
    <scope>NUCLEOTIDE SEQUENCE</scope>
    <source>
        <strain evidence="1">CCFEE 5714</strain>
    </source>
</reference>
<comment type="caution">
    <text evidence="1">The sequence shown here is derived from an EMBL/GenBank/DDBJ whole genome shotgun (WGS) entry which is preliminary data.</text>
</comment>
<gene>
    <name evidence="1" type="ORF">LTR37_018547</name>
</gene>
<accession>A0ACC3MI49</accession>
<dbReference type="EMBL" id="JAUTXU010000262">
    <property type="protein sequence ID" value="KAK3691592.1"/>
    <property type="molecule type" value="Genomic_DNA"/>
</dbReference>
<sequence>MQAIAAFEAVDMSTENHNTLTPPPTRPGSSSTLTTDRPKDQNTAVDALPTRTQYMANLSTLRGVWTGPSQQYCGHCHSMLQKQKTMPSKG</sequence>
<organism evidence="1 2">
    <name type="scientific">Vermiconidia calcicola</name>
    <dbReference type="NCBI Taxonomy" id="1690605"/>
    <lineage>
        <taxon>Eukaryota</taxon>
        <taxon>Fungi</taxon>
        <taxon>Dikarya</taxon>
        <taxon>Ascomycota</taxon>
        <taxon>Pezizomycotina</taxon>
        <taxon>Dothideomycetes</taxon>
        <taxon>Dothideomycetidae</taxon>
        <taxon>Mycosphaerellales</taxon>
        <taxon>Extremaceae</taxon>
        <taxon>Vermiconidia</taxon>
    </lineage>
</organism>
<keyword evidence="2" id="KW-1185">Reference proteome</keyword>
<evidence type="ECO:0000313" key="2">
    <source>
        <dbReference type="Proteomes" id="UP001281147"/>
    </source>
</evidence>
<protein>
    <submittedName>
        <fullName evidence="1">Uncharacterized protein</fullName>
    </submittedName>
</protein>
<dbReference type="Proteomes" id="UP001281147">
    <property type="component" value="Unassembled WGS sequence"/>
</dbReference>
<proteinExistence type="predicted"/>